<organism evidence="3 4">
    <name type="scientific">Litoribrevibacter euphylliae</name>
    <dbReference type="NCBI Taxonomy" id="1834034"/>
    <lineage>
        <taxon>Bacteria</taxon>
        <taxon>Pseudomonadati</taxon>
        <taxon>Pseudomonadota</taxon>
        <taxon>Gammaproteobacteria</taxon>
        <taxon>Oceanospirillales</taxon>
        <taxon>Oceanospirillaceae</taxon>
        <taxon>Litoribrevibacter</taxon>
    </lineage>
</organism>
<keyword evidence="1" id="KW-1133">Transmembrane helix</keyword>
<feature type="transmembrane region" description="Helical" evidence="1">
    <location>
        <begin position="15"/>
        <end position="41"/>
    </location>
</feature>
<evidence type="ECO:0000256" key="1">
    <source>
        <dbReference type="SAM" id="Phobius"/>
    </source>
</evidence>
<comment type="caution">
    <text evidence="3">The sequence shown here is derived from an EMBL/GenBank/DDBJ whole genome shotgun (WGS) entry which is preliminary data.</text>
</comment>
<keyword evidence="1" id="KW-0472">Membrane</keyword>
<keyword evidence="1" id="KW-0812">Transmembrane</keyword>
<gene>
    <name evidence="3" type="ORF">ACFOEK_06535</name>
</gene>
<dbReference type="Pfam" id="PF13116">
    <property type="entry name" value="YhdP"/>
    <property type="match status" value="1"/>
</dbReference>
<dbReference type="InterPro" id="IPR011836">
    <property type="entry name" value="YhdP"/>
</dbReference>
<dbReference type="EMBL" id="JBHRSZ010000002">
    <property type="protein sequence ID" value="MFC3150675.1"/>
    <property type="molecule type" value="Genomic_DNA"/>
</dbReference>
<dbReference type="Proteomes" id="UP001595476">
    <property type="component" value="Unassembled WGS sequence"/>
</dbReference>
<name>A0ABV7HA28_9GAMM</name>
<proteinExistence type="predicted"/>
<evidence type="ECO:0000313" key="3">
    <source>
        <dbReference type="EMBL" id="MFC3150675.1"/>
    </source>
</evidence>
<evidence type="ECO:0000259" key="2">
    <source>
        <dbReference type="Pfam" id="PF13116"/>
    </source>
</evidence>
<accession>A0ABV7HA28</accession>
<protein>
    <submittedName>
        <fullName evidence="3">YhdP family protein</fullName>
    </submittedName>
</protein>
<evidence type="ECO:0000313" key="4">
    <source>
        <dbReference type="Proteomes" id="UP001595476"/>
    </source>
</evidence>
<sequence>MALPLSTLLRKIELWLWRLFFVCAIVFMVTWSLAQVMLWGYNHYSKDIEFWLETQSGYDLVFSSSHNQMSGLNPLLSFSDLKVINTESDKPLAEVKNLLIELNTLKSLFYFRPVFDEFVIDSLEMTVRQQDDLSWSLDGLYKDNSQISSDDTLALNRWVDILFYQGNIDLRDAVIHLYQADEAFDRPLKLDVLVSKRGDYTQMEGEIQGERNPIDLSFRGEAFQLPGEPSFNFDIFVDVEDLDSLDWAQSFQLTEAYRLDRLATSFQVWLNWNYQGANFVVESEVSDLSLFKQDDQRALDIETQRFYVSGEFSDSYCSINLPSAKTRFNGEDYTTSPHRLLCDYLGNWWWTTPSVDLEKVNSMLTWLPNSFEKLKENLSTLAPTGLMSYPVLWFNTNGDIRFESKLKDISVQPWEGVPGMDGLNGRLVVEESQGYFDFSATDTVMVYPDIFAKNHAFNSVEGRVDWWLDQDNLRVYSPALAINSELVDVSLGFAFEWEFVSDEARLALDIAASKVEKGELINFLPIDLDKELLGWMGSALTDTEVSDGRVLLTMTIDPAGPVTDTLQVATQARGDRLVFDKEWPSVDNFSGHFEINNQDLIANVSGYSLGNPIEDLSVVYPNMWTKDAYDIDVALSSRSLLSRYMRFVEQSPLKSTVGKALSDWSIEGEAVVLGEFRFDLSSNDVKKINFEVFPQKASVQLPDLPRVDQVQGEISYSDDQQLRVKDLSGRSLNGPVYFTLESQSDTYHLKGRGTAEVPSLLAWQSLPKHLNDYLSGTVDYYFNGVIGEDDNYTFNLHSNLKGVTSSLPYPLTKDDEDQSTIFVYQAKSNKGEQSHSVDVGALNIDYESQPNTGKERTVVSFGKLPKESRVPDQGTFLFARLTKLDFKAWAKALEGIKTGDDGKAPSIYADVMIQKASLGDMLFDDLSISSSSSYLGHRVALRSRQVAGTIRFPRAQGVVDVDLDYLILPAADKATPSKTESIEKLTEEKRAADPLEELNPVDFPEAAIKISRLKQGNKELGFWRTRLEPVKNGVLLSVDESNLMGISTTGKVVWTYINNKHTTYVDSKLAVSDIRSVFKKLGYEPSFEAKKVELNTIAYWQGSPAAFDHLQTQGIIDINIEDGQFLNVSNTASPLKVLGLFNLSSLGRRLKLDFSDVYSSGLAFDEISGVMSINGPVMDIDEAVEITGPSANISLIGATNMKEETLDMQMRLSIPVSGTLPWAVVVAGVNPLIGGIMLLGQGVWGGVVDQFTGVNYQISGSWEEPVMEATSKVGPNN</sequence>
<dbReference type="PANTHER" id="PTHR38690">
    <property type="entry name" value="PROTEASE-RELATED"/>
    <property type="match status" value="1"/>
</dbReference>
<feature type="domain" description="YhdP central" evidence="2">
    <location>
        <begin position="7"/>
        <end position="1266"/>
    </location>
</feature>
<dbReference type="RefSeq" id="WP_386717910.1">
    <property type="nucleotide sequence ID" value="NZ_JBHRSZ010000002.1"/>
</dbReference>
<dbReference type="InterPro" id="IPR025263">
    <property type="entry name" value="YhdP_central"/>
</dbReference>
<dbReference type="PANTHER" id="PTHR38690:SF1">
    <property type="entry name" value="PROTEASE"/>
    <property type="match status" value="1"/>
</dbReference>
<keyword evidence="4" id="KW-1185">Reference proteome</keyword>
<reference evidence="4" key="1">
    <citation type="journal article" date="2019" name="Int. J. Syst. Evol. Microbiol.">
        <title>The Global Catalogue of Microorganisms (GCM) 10K type strain sequencing project: providing services to taxonomists for standard genome sequencing and annotation.</title>
        <authorList>
            <consortium name="The Broad Institute Genomics Platform"/>
            <consortium name="The Broad Institute Genome Sequencing Center for Infectious Disease"/>
            <person name="Wu L."/>
            <person name="Ma J."/>
        </authorList>
    </citation>
    <scope>NUCLEOTIDE SEQUENCE [LARGE SCALE GENOMIC DNA]</scope>
    <source>
        <strain evidence="4">KCTC 52438</strain>
    </source>
</reference>